<feature type="region of interest" description="Disordered" evidence="1">
    <location>
        <begin position="164"/>
        <end position="188"/>
    </location>
</feature>
<feature type="compositionally biased region" description="Basic and acidic residues" evidence="1">
    <location>
        <begin position="90"/>
        <end position="102"/>
    </location>
</feature>
<protein>
    <submittedName>
        <fullName evidence="3">Uncharacterized protein</fullName>
    </submittedName>
</protein>
<evidence type="ECO:0000313" key="3">
    <source>
        <dbReference type="EMBL" id="EGY2378768.1"/>
    </source>
</evidence>
<feature type="compositionally biased region" description="Polar residues" evidence="1">
    <location>
        <begin position="69"/>
        <end position="89"/>
    </location>
</feature>
<evidence type="ECO:0000256" key="1">
    <source>
        <dbReference type="SAM" id="MobiDB-lite"/>
    </source>
</evidence>
<dbReference type="RefSeq" id="WP_000046449.1">
    <property type="nucleotide sequence ID" value="NZ_CAJHFX010000004.1"/>
</dbReference>
<reference evidence="3" key="1">
    <citation type="submission" date="2020-12" db="EMBL/GenBank/DDBJ databases">
        <authorList>
            <consortium name="Clinical and Environmental Microbiology Branch: Whole genome sequencing antimicrobial resistance pathogens in the healthcare setting"/>
        </authorList>
    </citation>
    <scope>NUCLEOTIDE SEQUENCE</scope>
    <source>
        <strain evidence="3">2018HL-00813</strain>
    </source>
</reference>
<keyword evidence="2" id="KW-1133">Transmembrane helix</keyword>
<feature type="transmembrane region" description="Helical" evidence="2">
    <location>
        <begin position="23"/>
        <end position="44"/>
    </location>
</feature>
<accession>A0A8B4MWR8</accession>
<dbReference type="EMBL" id="AAYLMQ010000049">
    <property type="protein sequence ID" value="EGY2378768.1"/>
    <property type="molecule type" value="Genomic_DNA"/>
</dbReference>
<keyword evidence="2" id="KW-0812">Transmembrane</keyword>
<organism evidence="3">
    <name type="scientific">Acinetobacter baumannii</name>
    <dbReference type="NCBI Taxonomy" id="470"/>
    <lineage>
        <taxon>Bacteria</taxon>
        <taxon>Pseudomonadati</taxon>
        <taxon>Pseudomonadota</taxon>
        <taxon>Gammaproteobacteria</taxon>
        <taxon>Moraxellales</taxon>
        <taxon>Moraxellaceae</taxon>
        <taxon>Acinetobacter</taxon>
        <taxon>Acinetobacter calcoaceticus/baumannii complex</taxon>
    </lineage>
</organism>
<sequence length="201" mass="22046">MAQEKPTSIRVLQSNKKKSRSPVIYIIIGIIAGVFVSISLFLFLSQPYSSDPTSVESKSNQDQELDQVLMTNSSAHDQAVSDQQEQTDPMSHDGFEQPKENELSNIFKPAPHKEAAPNPQRVSPFDAQLTGEQVVPKQQAVVAKPVQPKLQVVQQKPATQTKVVQAKPAEVNKAPVEQEADVEPPKASVDIKITRSPFAVN</sequence>
<feature type="region of interest" description="Disordered" evidence="1">
    <location>
        <begin position="51"/>
        <end position="124"/>
    </location>
</feature>
<gene>
    <name evidence="3" type="ORF">JHZ39_003188</name>
</gene>
<keyword evidence="2" id="KW-0472">Membrane</keyword>
<name>A0A8B4MWR8_ACIBA</name>
<proteinExistence type="predicted"/>
<comment type="caution">
    <text evidence="3">The sequence shown here is derived from an EMBL/GenBank/DDBJ whole genome shotgun (WGS) entry which is preliminary data.</text>
</comment>
<evidence type="ECO:0000256" key="2">
    <source>
        <dbReference type="SAM" id="Phobius"/>
    </source>
</evidence>
<dbReference type="AlphaFoldDB" id="A0A8B4MWR8"/>
<feature type="compositionally biased region" description="Polar residues" evidence="1">
    <location>
        <begin position="51"/>
        <end position="62"/>
    </location>
</feature>